<feature type="signal peptide" evidence="2">
    <location>
        <begin position="1"/>
        <end position="23"/>
    </location>
</feature>
<sequence>MLPTTVGLLLLATLTTVISGTAALPQASQTEEASEGGGRNFPACQNGVELPGYAGCLCFCGWEGADCGKSEWRGLEECELPFAIPRPRRGCVRGYLRDEGSCHCACGWTGADCSSRNVSDTCEDALVQPPSQLEMKMQQPKAEALVAHSSPYPLADFPPFFIAGLMFGGVLLVVVLAVLVLHRSRRGHAHHHLIVEDKPLVDPTTTVTMWSDQQGV</sequence>
<keyword evidence="1" id="KW-1133">Transmembrane helix</keyword>
<keyword evidence="2" id="KW-0732">Signal</keyword>
<keyword evidence="4" id="KW-1185">Reference proteome</keyword>
<accession>A0AAV5TW46</accession>
<name>A0AAV5TW46_9BILA</name>
<evidence type="ECO:0000256" key="2">
    <source>
        <dbReference type="SAM" id="SignalP"/>
    </source>
</evidence>
<gene>
    <name evidence="3" type="ORF">PENTCL1PPCAC_20650</name>
</gene>
<feature type="chain" id="PRO_5043932834" description="EGF-like domain-containing protein" evidence="2">
    <location>
        <begin position="24"/>
        <end position="216"/>
    </location>
</feature>
<keyword evidence="1" id="KW-0472">Membrane</keyword>
<evidence type="ECO:0000313" key="3">
    <source>
        <dbReference type="EMBL" id="GMS98475.1"/>
    </source>
</evidence>
<feature type="transmembrane region" description="Helical" evidence="1">
    <location>
        <begin position="160"/>
        <end position="181"/>
    </location>
</feature>
<evidence type="ECO:0000256" key="1">
    <source>
        <dbReference type="SAM" id="Phobius"/>
    </source>
</evidence>
<proteinExistence type="predicted"/>
<keyword evidence="1" id="KW-0812">Transmembrane</keyword>
<dbReference type="Proteomes" id="UP001432027">
    <property type="component" value="Unassembled WGS sequence"/>
</dbReference>
<organism evidence="3 4">
    <name type="scientific">Pristionchus entomophagus</name>
    <dbReference type="NCBI Taxonomy" id="358040"/>
    <lineage>
        <taxon>Eukaryota</taxon>
        <taxon>Metazoa</taxon>
        <taxon>Ecdysozoa</taxon>
        <taxon>Nematoda</taxon>
        <taxon>Chromadorea</taxon>
        <taxon>Rhabditida</taxon>
        <taxon>Rhabditina</taxon>
        <taxon>Diplogasteromorpha</taxon>
        <taxon>Diplogasteroidea</taxon>
        <taxon>Neodiplogasteridae</taxon>
        <taxon>Pristionchus</taxon>
    </lineage>
</organism>
<evidence type="ECO:0008006" key="5">
    <source>
        <dbReference type="Google" id="ProtNLM"/>
    </source>
</evidence>
<protein>
    <recommendedName>
        <fullName evidence="5">EGF-like domain-containing protein</fullName>
    </recommendedName>
</protein>
<comment type="caution">
    <text evidence="3">The sequence shown here is derived from an EMBL/GenBank/DDBJ whole genome shotgun (WGS) entry which is preliminary data.</text>
</comment>
<reference evidence="3" key="1">
    <citation type="submission" date="2023-10" db="EMBL/GenBank/DDBJ databases">
        <title>Genome assembly of Pristionchus species.</title>
        <authorList>
            <person name="Yoshida K."/>
            <person name="Sommer R.J."/>
        </authorList>
    </citation>
    <scope>NUCLEOTIDE SEQUENCE</scope>
    <source>
        <strain evidence="3">RS0144</strain>
    </source>
</reference>
<evidence type="ECO:0000313" key="4">
    <source>
        <dbReference type="Proteomes" id="UP001432027"/>
    </source>
</evidence>
<dbReference type="AlphaFoldDB" id="A0AAV5TW46"/>
<dbReference type="EMBL" id="BTSX01000005">
    <property type="protein sequence ID" value="GMS98475.1"/>
    <property type="molecule type" value="Genomic_DNA"/>
</dbReference>